<dbReference type="RefSeq" id="WP_058286782.1">
    <property type="nucleotide sequence ID" value="NZ_CYSR01000030.1"/>
</dbReference>
<sequence length="294" mass="31199">MAEGEARAGLAALWMIGAIVSFSAMAIAGREAGLTLDTFEIMTYRSMVGLLIVAAVLTATGRWQQVRRDRLGVHLLRNTVHFTGQNLWFLAVTLVPLAQVFALEFTSPLWVIILSPLLLGETLTRRRMLAAGLGFAGILIVARPSPDTVNLGLAAAAGCAIFFALTAILTKRLTRHETTASILLWLTAMQLVMGLLAAGWDGDMALPDSSTLPWLVLIGIAGLTAHFCLTTALSLAPASVVVPIDFARLPAIAILGMVIYGEALDAWVLSGAAIICIANYLNIVAGNPVRSARN</sequence>
<dbReference type="SUPFAM" id="SSF103481">
    <property type="entry name" value="Multidrug resistance efflux transporter EmrE"/>
    <property type="match status" value="2"/>
</dbReference>
<feature type="transmembrane region" description="Helical" evidence="6">
    <location>
        <begin position="41"/>
        <end position="63"/>
    </location>
</feature>
<organism evidence="8 9">
    <name type="scientific">Leisingera aquaemixtae</name>
    <dbReference type="NCBI Taxonomy" id="1396826"/>
    <lineage>
        <taxon>Bacteria</taxon>
        <taxon>Pseudomonadati</taxon>
        <taxon>Pseudomonadota</taxon>
        <taxon>Alphaproteobacteria</taxon>
        <taxon>Rhodobacterales</taxon>
        <taxon>Roseobacteraceae</taxon>
        <taxon>Leisingera</taxon>
    </lineage>
</organism>
<dbReference type="AlphaFoldDB" id="A0A0P1HBY4"/>
<reference evidence="8 9" key="1">
    <citation type="submission" date="2015-09" db="EMBL/GenBank/DDBJ databases">
        <authorList>
            <consortium name="Swine Surveillance"/>
        </authorList>
    </citation>
    <scope>NUCLEOTIDE SEQUENCE [LARGE SCALE GENOMIC DNA]</scope>
    <source>
        <strain evidence="8 9">CECT 8399</strain>
    </source>
</reference>
<name>A0A0P1HBY4_9RHOB</name>
<dbReference type="STRING" id="1396826.PHA8399_02863"/>
<dbReference type="GO" id="GO:0016020">
    <property type="term" value="C:membrane"/>
    <property type="evidence" value="ECO:0007669"/>
    <property type="project" value="UniProtKB-SubCell"/>
</dbReference>
<feature type="transmembrane region" description="Helical" evidence="6">
    <location>
        <begin position="212"/>
        <end position="233"/>
    </location>
</feature>
<dbReference type="InterPro" id="IPR037185">
    <property type="entry name" value="EmrE-like"/>
</dbReference>
<dbReference type="Proteomes" id="UP000051326">
    <property type="component" value="Unassembled WGS sequence"/>
</dbReference>
<dbReference type="PANTHER" id="PTHR22911">
    <property type="entry name" value="ACYL-MALONYL CONDENSING ENZYME-RELATED"/>
    <property type="match status" value="1"/>
</dbReference>
<feature type="domain" description="EamA" evidence="7">
    <location>
        <begin position="11"/>
        <end position="142"/>
    </location>
</feature>
<keyword evidence="5 6" id="KW-0472">Membrane</keyword>
<evidence type="ECO:0000313" key="8">
    <source>
        <dbReference type="EMBL" id="CUI00728.1"/>
    </source>
</evidence>
<feature type="transmembrane region" description="Helical" evidence="6">
    <location>
        <begin position="182"/>
        <end position="200"/>
    </location>
</feature>
<gene>
    <name evidence="8" type="ORF">PHA8399_02863</name>
</gene>
<dbReference type="EMBL" id="CYSR01000030">
    <property type="protein sequence ID" value="CUI00728.1"/>
    <property type="molecule type" value="Genomic_DNA"/>
</dbReference>
<evidence type="ECO:0000256" key="5">
    <source>
        <dbReference type="ARBA" id="ARBA00023136"/>
    </source>
</evidence>
<feature type="transmembrane region" description="Helical" evidence="6">
    <location>
        <begin position="240"/>
        <end position="260"/>
    </location>
</feature>
<feature type="transmembrane region" description="Helical" evidence="6">
    <location>
        <begin position="151"/>
        <end position="170"/>
    </location>
</feature>
<accession>A0A0P1HBY4</accession>
<dbReference type="InterPro" id="IPR000620">
    <property type="entry name" value="EamA_dom"/>
</dbReference>
<proteinExistence type="inferred from homology"/>
<protein>
    <submittedName>
        <fullName evidence="8">Carboxylate/amino acid/amine transporter</fullName>
    </submittedName>
</protein>
<comment type="subcellular location">
    <subcellularLocation>
        <location evidence="1">Membrane</location>
        <topology evidence="1">Multi-pass membrane protein</topology>
    </subcellularLocation>
</comment>
<evidence type="ECO:0000256" key="6">
    <source>
        <dbReference type="SAM" id="Phobius"/>
    </source>
</evidence>
<keyword evidence="4 6" id="KW-1133">Transmembrane helix</keyword>
<evidence type="ECO:0000256" key="1">
    <source>
        <dbReference type="ARBA" id="ARBA00004141"/>
    </source>
</evidence>
<feature type="transmembrane region" description="Helical" evidence="6">
    <location>
        <begin position="12"/>
        <end position="29"/>
    </location>
</feature>
<comment type="similarity">
    <text evidence="2">Belongs to the drug/metabolite transporter (DMT) superfamily. 10 TMS drug/metabolite exporter (DME) (TC 2.A.7.3) family.</text>
</comment>
<evidence type="ECO:0000256" key="2">
    <source>
        <dbReference type="ARBA" id="ARBA00009853"/>
    </source>
</evidence>
<feature type="transmembrane region" description="Helical" evidence="6">
    <location>
        <begin position="266"/>
        <end position="285"/>
    </location>
</feature>
<evidence type="ECO:0000256" key="4">
    <source>
        <dbReference type="ARBA" id="ARBA00022989"/>
    </source>
</evidence>
<evidence type="ECO:0000313" key="9">
    <source>
        <dbReference type="Proteomes" id="UP000051326"/>
    </source>
</evidence>
<keyword evidence="3 6" id="KW-0812">Transmembrane</keyword>
<dbReference type="PANTHER" id="PTHR22911:SF6">
    <property type="entry name" value="SOLUTE CARRIER FAMILY 35 MEMBER G1"/>
    <property type="match status" value="1"/>
</dbReference>
<feature type="domain" description="EamA" evidence="7">
    <location>
        <begin position="151"/>
        <end position="282"/>
    </location>
</feature>
<evidence type="ECO:0000259" key="7">
    <source>
        <dbReference type="Pfam" id="PF00892"/>
    </source>
</evidence>
<dbReference type="Pfam" id="PF00892">
    <property type="entry name" value="EamA"/>
    <property type="match status" value="2"/>
</dbReference>
<evidence type="ECO:0000256" key="3">
    <source>
        <dbReference type="ARBA" id="ARBA00022692"/>
    </source>
</evidence>